<evidence type="ECO:0000259" key="1">
    <source>
        <dbReference type="Pfam" id="PF12776"/>
    </source>
</evidence>
<organism evidence="2 3">
    <name type="scientific">Helianthus annuus</name>
    <name type="common">Common sunflower</name>
    <dbReference type="NCBI Taxonomy" id="4232"/>
    <lineage>
        <taxon>Eukaryota</taxon>
        <taxon>Viridiplantae</taxon>
        <taxon>Streptophyta</taxon>
        <taxon>Embryophyta</taxon>
        <taxon>Tracheophyta</taxon>
        <taxon>Spermatophyta</taxon>
        <taxon>Magnoliopsida</taxon>
        <taxon>eudicotyledons</taxon>
        <taxon>Gunneridae</taxon>
        <taxon>Pentapetalae</taxon>
        <taxon>asterids</taxon>
        <taxon>campanulids</taxon>
        <taxon>Asterales</taxon>
        <taxon>Asteraceae</taxon>
        <taxon>Asteroideae</taxon>
        <taxon>Heliantheae alliance</taxon>
        <taxon>Heliantheae</taxon>
        <taxon>Helianthus</taxon>
    </lineage>
</organism>
<proteinExistence type="predicted"/>
<evidence type="ECO:0000313" key="2">
    <source>
        <dbReference type="EMBL" id="KAF5788337.1"/>
    </source>
</evidence>
<dbReference type="PANTHER" id="PTHR31704">
    <property type="entry name" value="MYB/SANT-LIKE DNA-BINDING DOMAIN PROTEIN-RELATED"/>
    <property type="match status" value="1"/>
</dbReference>
<dbReference type="Pfam" id="PF12776">
    <property type="entry name" value="Myb_DNA-bind_3"/>
    <property type="match status" value="1"/>
</dbReference>
<dbReference type="AlphaFoldDB" id="A0A9K3I1J3"/>
<gene>
    <name evidence="2" type="ORF">HanXRQr2_Chr10g0462941</name>
</gene>
<dbReference type="EMBL" id="MNCJ02000325">
    <property type="protein sequence ID" value="KAF5788337.1"/>
    <property type="molecule type" value="Genomic_DNA"/>
</dbReference>
<feature type="domain" description="Myb/SANT-like" evidence="1">
    <location>
        <begin position="24"/>
        <end position="113"/>
    </location>
</feature>
<dbReference type="InterPro" id="IPR024752">
    <property type="entry name" value="Myb/SANT-like_dom"/>
</dbReference>
<sequence length="120" mass="14073">MDENRQKVVGCETSSNKNKSRLLWDDFTFKQFVDACLLEYRRGNRPGTSFSKVGWANIINTMYEKTGKTFERKQITNKCDNMKKEWKLYDRLMRLETGIGGTRSFIDASPEWWGEKIKGS</sequence>
<name>A0A9K3I1J3_HELAN</name>
<accession>A0A9K3I1J3</accession>
<comment type="caution">
    <text evidence="2">The sequence shown here is derived from an EMBL/GenBank/DDBJ whole genome shotgun (WGS) entry which is preliminary data.</text>
</comment>
<reference evidence="2" key="2">
    <citation type="submission" date="2020-06" db="EMBL/GenBank/DDBJ databases">
        <title>Helianthus annuus Genome sequencing and assembly Release 2.</title>
        <authorList>
            <person name="Gouzy J."/>
            <person name="Langlade N."/>
            <person name="Munos S."/>
        </authorList>
    </citation>
    <scope>NUCLEOTIDE SEQUENCE</scope>
    <source>
        <tissue evidence="2">Leaves</tissue>
    </source>
</reference>
<protein>
    <submittedName>
        <fullName evidence="2">Myb/SANT-like domain-containing protein</fullName>
    </submittedName>
</protein>
<keyword evidence="3" id="KW-1185">Reference proteome</keyword>
<dbReference type="Proteomes" id="UP000215914">
    <property type="component" value="Unassembled WGS sequence"/>
</dbReference>
<reference evidence="2" key="1">
    <citation type="journal article" date="2017" name="Nature">
        <title>The sunflower genome provides insights into oil metabolism, flowering and Asterid evolution.</title>
        <authorList>
            <person name="Badouin H."/>
            <person name="Gouzy J."/>
            <person name="Grassa C.J."/>
            <person name="Murat F."/>
            <person name="Staton S.E."/>
            <person name="Cottret L."/>
            <person name="Lelandais-Briere C."/>
            <person name="Owens G.L."/>
            <person name="Carrere S."/>
            <person name="Mayjonade B."/>
            <person name="Legrand L."/>
            <person name="Gill N."/>
            <person name="Kane N.C."/>
            <person name="Bowers J.E."/>
            <person name="Hubner S."/>
            <person name="Bellec A."/>
            <person name="Berard A."/>
            <person name="Berges H."/>
            <person name="Blanchet N."/>
            <person name="Boniface M.C."/>
            <person name="Brunel D."/>
            <person name="Catrice O."/>
            <person name="Chaidir N."/>
            <person name="Claudel C."/>
            <person name="Donnadieu C."/>
            <person name="Faraut T."/>
            <person name="Fievet G."/>
            <person name="Helmstetter N."/>
            <person name="King M."/>
            <person name="Knapp S.J."/>
            <person name="Lai Z."/>
            <person name="Le Paslier M.C."/>
            <person name="Lippi Y."/>
            <person name="Lorenzon L."/>
            <person name="Mandel J.R."/>
            <person name="Marage G."/>
            <person name="Marchand G."/>
            <person name="Marquand E."/>
            <person name="Bret-Mestries E."/>
            <person name="Morien E."/>
            <person name="Nambeesan S."/>
            <person name="Nguyen T."/>
            <person name="Pegot-Espagnet P."/>
            <person name="Pouilly N."/>
            <person name="Raftis F."/>
            <person name="Sallet E."/>
            <person name="Schiex T."/>
            <person name="Thomas J."/>
            <person name="Vandecasteele C."/>
            <person name="Vares D."/>
            <person name="Vear F."/>
            <person name="Vautrin S."/>
            <person name="Crespi M."/>
            <person name="Mangin B."/>
            <person name="Burke J.M."/>
            <person name="Salse J."/>
            <person name="Munos S."/>
            <person name="Vincourt P."/>
            <person name="Rieseberg L.H."/>
            <person name="Langlade N.B."/>
        </authorList>
    </citation>
    <scope>NUCLEOTIDE SEQUENCE</scope>
    <source>
        <tissue evidence="2">Leaves</tissue>
    </source>
</reference>
<evidence type="ECO:0000313" key="3">
    <source>
        <dbReference type="Proteomes" id="UP000215914"/>
    </source>
</evidence>
<dbReference type="PANTHER" id="PTHR31704:SF37">
    <property type="entry name" value="HEAT SHOCK PROTEIN"/>
    <property type="match status" value="1"/>
</dbReference>
<dbReference type="Gramene" id="mRNA:HanXRQr2_Chr10g0462941">
    <property type="protein sequence ID" value="mRNA:HanXRQr2_Chr10g0462941"/>
    <property type="gene ID" value="HanXRQr2_Chr10g0462941"/>
</dbReference>